<reference evidence="3" key="2">
    <citation type="submission" date="2009-11" db="EMBL/GenBank/DDBJ databases">
        <title>The Genome Sequence of Allomyces macrogynus strain ATCC 38327.</title>
        <authorList>
            <consortium name="The Broad Institute Genome Sequencing Platform"/>
            <person name="Russ C."/>
            <person name="Cuomo C."/>
            <person name="Shea T."/>
            <person name="Young S.K."/>
            <person name="Zeng Q."/>
            <person name="Koehrsen M."/>
            <person name="Haas B."/>
            <person name="Borodovsky M."/>
            <person name="Guigo R."/>
            <person name="Alvarado L."/>
            <person name="Berlin A."/>
            <person name="Borenstein D."/>
            <person name="Chen Z."/>
            <person name="Engels R."/>
            <person name="Freedman E."/>
            <person name="Gellesch M."/>
            <person name="Goldberg J."/>
            <person name="Griggs A."/>
            <person name="Gujja S."/>
            <person name="Heiman D."/>
            <person name="Hepburn T."/>
            <person name="Howarth C."/>
            <person name="Jen D."/>
            <person name="Larson L."/>
            <person name="Lewis B."/>
            <person name="Mehta T."/>
            <person name="Park D."/>
            <person name="Pearson M."/>
            <person name="Roberts A."/>
            <person name="Saif S."/>
            <person name="Shenoy N."/>
            <person name="Sisk P."/>
            <person name="Stolte C."/>
            <person name="Sykes S."/>
            <person name="Walk T."/>
            <person name="White J."/>
            <person name="Yandava C."/>
            <person name="Burger G."/>
            <person name="Gray M.W."/>
            <person name="Holland P.W.H."/>
            <person name="King N."/>
            <person name="Lang F.B.F."/>
            <person name="Roger A.J."/>
            <person name="Ruiz-Trillo I."/>
            <person name="Lander E."/>
            <person name="Nusbaum C."/>
        </authorList>
    </citation>
    <scope>NUCLEOTIDE SEQUENCE [LARGE SCALE GENOMIC DNA]</scope>
    <source>
        <strain evidence="3">ATCC 38327</strain>
    </source>
</reference>
<keyword evidence="3" id="KW-1185">Reference proteome</keyword>
<proteinExistence type="predicted"/>
<name>A0A0L0SDD9_ALLM3</name>
<accession>A0A0L0SDD9</accession>
<reference evidence="2 3" key="1">
    <citation type="submission" date="2009-11" db="EMBL/GenBank/DDBJ databases">
        <title>Annotation of Allomyces macrogynus ATCC 38327.</title>
        <authorList>
            <consortium name="The Broad Institute Genome Sequencing Platform"/>
            <person name="Russ C."/>
            <person name="Cuomo C."/>
            <person name="Burger G."/>
            <person name="Gray M.W."/>
            <person name="Holland P.W.H."/>
            <person name="King N."/>
            <person name="Lang F.B.F."/>
            <person name="Roger A.J."/>
            <person name="Ruiz-Trillo I."/>
            <person name="Young S.K."/>
            <person name="Zeng Q."/>
            <person name="Gargeya S."/>
            <person name="Fitzgerald M."/>
            <person name="Haas B."/>
            <person name="Abouelleil A."/>
            <person name="Alvarado L."/>
            <person name="Arachchi H.M."/>
            <person name="Berlin A."/>
            <person name="Chapman S.B."/>
            <person name="Gearin G."/>
            <person name="Goldberg J."/>
            <person name="Griggs A."/>
            <person name="Gujja S."/>
            <person name="Hansen M."/>
            <person name="Heiman D."/>
            <person name="Howarth C."/>
            <person name="Larimer J."/>
            <person name="Lui A."/>
            <person name="MacDonald P.J.P."/>
            <person name="McCowen C."/>
            <person name="Montmayeur A."/>
            <person name="Murphy C."/>
            <person name="Neiman D."/>
            <person name="Pearson M."/>
            <person name="Priest M."/>
            <person name="Roberts A."/>
            <person name="Saif S."/>
            <person name="Shea T."/>
            <person name="Sisk P."/>
            <person name="Stolte C."/>
            <person name="Sykes S."/>
            <person name="Wortman J."/>
            <person name="Nusbaum C."/>
            <person name="Birren B."/>
        </authorList>
    </citation>
    <scope>NUCLEOTIDE SEQUENCE [LARGE SCALE GENOMIC DNA]</scope>
    <source>
        <strain evidence="2 3">ATCC 38327</strain>
    </source>
</reference>
<gene>
    <name evidence="2" type="ORF">AMAG_18544</name>
</gene>
<dbReference type="VEuPathDB" id="FungiDB:AMAG_18544"/>
<dbReference type="OrthoDB" id="5598084at2759"/>
<sequence>MVGDEWGWPFHRGSTANSSAHATIGTRRRSSLVPTLPRPSVASLSSTLSRATAAATGRKALAANCPNLESLAVDVPAARNLALDDWVAALYLVRPLRFLALGSTPLRVAANALADGVSAIVHVFEELGLLFPQVRLAGIDPETVVVEEEERKAAAAAAAAAAEADRGKVEAAAPAQAPAPRPAEQQQQQQAPAAVLSRGVVGVSSWFRR</sequence>
<protein>
    <submittedName>
        <fullName evidence="2">Uncharacterized protein</fullName>
    </submittedName>
</protein>
<evidence type="ECO:0000256" key="1">
    <source>
        <dbReference type="SAM" id="MobiDB-lite"/>
    </source>
</evidence>
<dbReference type="AlphaFoldDB" id="A0A0L0SDD9"/>
<feature type="region of interest" description="Disordered" evidence="1">
    <location>
        <begin position="167"/>
        <end position="195"/>
    </location>
</feature>
<evidence type="ECO:0000313" key="3">
    <source>
        <dbReference type="Proteomes" id="UP000054350"/>
    </source>
</evidence>
<feature type="compositionally biased region" description="Low complexity" evidence="1">
    <location>
        <begin position="170"/>
        <end position="194"/>
    </location>
</feature>
<organism evidence="2 3">
    <name type="scientific">Allomyces macrogynus (strain ATCC 38327)</name>
    <name type="common">Allomyces javanicus var. macrogynus</name>
    <dbReference type="NCBI Taxonomy" id="578462"/>
    <lineage>
        <taxon>Eukaryota</taxon>
        <taxon>Fungi</taxon>
        <taxon>Fungi incertae sedis</taxon>
        <taxon>Blastocladiomycota</taxon>
        <taxon>Blastocladiomycetes</taxon>
        <taxon>Blastocladiales</taxon>
        <taxon>Blastocladiaceae</taxon>
        <taxon>Allomyces</taxon>
    </lineage>
</organism>
<dbReference type="EMBL" id="GG745336">
    <property type="protein sequence ID" value="KNE60481.1"/>
    <property type="molecule type" value="Genomic_DNA"/>
</dbReference>
<evidence type="ECO:0000313" key="2">
    <source>
        <dbReference type="EMBL" id="KNE60481.1"/>
    </source>
</evidence>
<dbReference type="Proteomes" id="UP000054350">
    <property type="component" value="Unassembled WGS sequence"/>
</dbReference>